<proteinExistence type="inferred from homology"/>
<dbReference type="PANTHER" id="PTHR45953:SF1">
    <property type="entry name" value="IDURONATE 2-SULFATASE"/>
    <property type="match status" value="1"/>
</dbReference>
<dbReference type="InterPro" id="IPR024607">
    <property type="entry name" value="Sulfatase_CS"/>
</dbReference>
<evidence type="ECO:0000256" key="2">
    <source>
        <dbReference type="ARBA" id="ARBA00022723"/>
    </source>
</evidence>
<dbReference type="GO" id="GO:0046872">
    <property type="term" value="F:metal ion binding"/>
    <property type="evidence" value="ECO:0007669"/>
    <property type="project" value="UniProtKB-KW"/>
</dbReference>
<organism evidence="5 6">
    <name type="scientific">Nonomuraea deserti</name>
    <dbReference type="NCBI Taxonomy" id="1848322"/>
    <lineage>
        <taxon>Bacteria</taxon>
        <taxon>Bacillati</taxon>
        <taxon>Actinomycetota</taxon>
        <taxon>Actinomycetes</taxon>
        <taxon>Streptosporangiales</taxon>
        <taxon>Streptosporangiaceae</taxon>
        <taxon>Nonomuraea</taxon>
    </lineage>
</organism>
<comment type="similarity">
    <text evidence="1">Belongs to the sulfatase family.</text>
</comment>
<dbReference type="InterPro" id="IPR000917">
    <property type="entry name" value="Sulfatase_N"/>
</dbReference>
<evidence type="ECO:0000259" key="4">
    <source>
        <dbReference type="Pfam" id="PF00884"/>
    </source>
</evidence>
<name>A0A4R4VVY4_9ACTN</name>
<dbReference type="GO" id="GO:0008484">
    <property type="term" value="F:sulfuric ester hydrolase activity"/>
    <property type="evidence" value="ECO:0007669"/>
    <property type="project" value="TreeGrafter"/>
</dbReference>
<dbReference type="Pfam" id="PF00884">
    <property type="entry name" value="Sulfatase"/>
    <property type="match status" value="1"/>
</dbReference>
<dbReference type="InterPro" id="IPR017850">
    <property type="entry name" value="Alkaline_phosphatase_core_sf"/>
</dbReference>
<gene>
    <name evidence="5" type="ORF">E1292_11730</name>
</gene>
<dbReference type="RefSeq" id="WP_132594933.1">
    <property type="nucleotide sequence ID" value="NZ_SMKO01000021.1"/>
</dbReference>
<dbReference type="PROSITE" id="PS00149">
    <property type="entry name" value="SULFATASE_2"/>
    <property type="match status" value="1"/>
</dbReference>
<dbReference type="GO" id="GO:0005737">
    <property type="term" value="C:cytoplasm"/>
    <property type="evidence" value="ECO:0007669"/>
    <property type="project" value="TreeGrafter"/>
</dbReference>
<evidence type="ECO:0000313" key="6">
    <source>
        <dbReference type="Proteomes" id="UP000295258"/>
    </source>
</evidence>
<dbReference type="SUPFAM" id="SSF53649">
    <property type="entry name" value="Alkaline phosphatase-like"/>
    <property type="match status" value="1"/>
</dbReference>
<accession>A0A4R4VVY4</accession>
<reference evidence="5 6" key="1">
    <citation type="submission" date="2019-03" db="EMBL/GenBank/DDBJ databases">
        <title>Draft genome sequences of novel Actinobacteria.</title>
        <authorList>
            <person name="Sahin N."/>
            <person name="Ay H."/>
            <person name="Saygin H."/>
        </authorList>
    </citation>
    <scope>NUCLEOTIDE SEQUENCE [LARGE SCALE GENOMIC DNA]</scope>
    <source>
        <strain evidence="5 6">KC310</strain>
    </source>
</reference>
<dbReference type="PANTHER" id="PTHR45953">
    <property type="entry name" value="IDURONATE 2-SULFATASE"/>
    <property type="match status" value="1"/>
</dbReference>
<evidence type="ECO:0000256" key="3">
    <source>
        <dbReference type="ARBA" id="ARBA00022801"/>
    </source>
</evidence>
<protein>
    <recommendedName>
        <fullName evidence="4">Sulfatase N-terminal domain-containing protein</fullName>
    </recommendedName>
</protein>
<dbReference type="EMBL" id="SMKO01000021">
    <property type="protein sequence ID" value="TDD08457.1"/>
    <property type="molecule type" value="Genomic_DNA"/>
</dbReference>
<keyword evidence="6" id="KW-1185">Reference proteome</keyword>
<dbReference type="Gene3D" id="3.40.720.10">
    <property type="entry name" value="Alkaline Phosphatase, subunit A"/>
    <property type="match status" value="1"/>
</dbReference>
<dbReference type="Proteomes" id="UP000295258">
    <property type="component" value="Unassembled WGS sequence"/>
</dbReference>
<evidence type="ECO:0000313" key="5">
    <source>
        <dbReference type="EMBL" id="TDD08457.1"/>
    </source>
</evidence>
<feature type="domain" description="Sulfatase N-terminal" evidence="4">
    <location>
        <begin position="4"/>
        <end position="356"/>
    </location>
</feature>
<keyword evidence="2" id="KW-0479">Metal-binding</keyword>
<comment type="caution">
    <text evidence="5">The sequence shown here is derived from an EMBL/GenBank/DDBJ whole genome shotgun (WGS) entry which is preliminary data.</text>
</comment>
<evidence type="ECO:0000256" key="1">
    <source>
        <dbReference type="ARBA" id="ARBA00008779"/>
    </source>
</evidence>
<sequence length="485" mass="53739">MATNVLVIQADQFRADCLGVAGNLDVRTPHLDRLAGDGVRYRNAYCPFPVCTPSRYSLVSGLHVRQHGGWTNRCTLAPGIDTFPRALRRAGYRTAAVGKMHFTPTYLDVGYDHLELAEQDGPGRYDDDYHRELAAAGLAPVTDLVDQEREFRALAPQSYWDTYGSGRSNLPEEWHSTTWIGERARRVLAGWSDAGGQLLHVSFVKPHHPFDPPAGWDEAYDPAALTPLPGWTEAIPTADQRHRREYFDYELLDLPRLLRVMAHYYATITHLDHEVGRMLDLLRQRGLYDDTLIVFTADHGEYLGFHHLLLKDGPMYDPVVKVPLLVKFPGRQRPGEAADALVSLIDIAPTVLSACGLSPATPLPGKDLADPAAGHGCVFAEDRRHGIAGMARTDRYKLLWSDVAGEALFDLNADPHELANVVDDPAHGDALRRVREAVARWALYDATPPTYLDPAAPQRRAVTGGDRAARHRLFAGAVDEHRPGA</sequence>
<keyword evidence="3" id="KW-0378">Hydrolase</keyword>
<dbReference type="AlphaFoldDB" id="A0A4R4VVY4"/>